<comment type="caution">
    <text evidence="2">The sequence shown here is derived from an EMBL/GenBank/DDBJ whole genome shotgun (WGS) entry which is preliminary data.</text>
</comment>
<feature type="region of interest" description="Disordered" evidence="1">
    <location>
        <begin position="1"/>
        <end position="41"/>
    </location>
</feature>
<name>J9D8T7_EDHAE</name>
<dbReference type="VEuPathDB" id="MicrosporidiaDB:EDEG_01541"/>
<evidence type="ECO:0000313" key="2">
    <source>
        <dbReference type="EMBL" id="EJW04166.1"/>
    </source>
</evidence>
<dbReference type="Proteomes" id="UP000003163">
    <property type="component" value="Unassembled WGS sequence"/>
</dbReference>
<dbReference type="HOGENOM" id="CLU_1806133_0_0_1"/>
<gene>
    <name evidence="2" type="ORF">EDEG_01541</name>
</gene>
<evidence type="ECO:0000313" key="3">
    <source>
        <dbReference type="Proteomes" id="UP000003163"/>
    </source>
</evidence>
<reference evidence="3" key="2">
    <citation type="submission" date="2015-07" db="EMBL/GenBank/DDBJ databases">
        <title>Contrasting host-pathogen interactions and genome evolution in two generalist and specialist microsporidian pathogens of mosquitoes.</title>
        <authorList>
            <consortium name="The Broad Institute Genomics Platform"/>
            <consortium name="The Broad Institute Genome Sequencing Center for Infectious Disease"/>
            <person name="Cuomo C.A."/>
            <person name="Sanscrainte N.D."/>
            <person name="Goldberg J.M."/>
            <person name="Heiman D."/>
            <person name="Young S."/>
            <person name="Zeng Q."/>
            <person name="Becnel J.J."/>
            <person name="Birren B.W."/>
        </authorList>
    </citation>
    <scope>NUCLEOTIDE SEQUENCE [LARGE SCALE GENOMIC DNA]</scope>
    <source>
        <strain evidence="3">USNM 41457</strain>
    </source>
</reference>
<dbReference type="AlphaFoldDB" id="J9D8T7"/>
<accession>J9D8T7</accession>
<feature type="compositionally biased region" description="Basic and acidic residues" evidence="1">
    <location>
        <begin position="1"/>
        <end position="13"/>
    </location>
</feature>
<evidence type="ECO:0000256" key="1">
    <source>
        <dbReference type="SAM" id="MobiDB-lite"/>
    </source>
</evidence>
<dbReference type="Gene3D" id="1.10.20.10">
    <property type="entry name" value="Histone, subunit A"/>
    <property type="match status" value="1"/>
</dbReference>
<sequence length="143" mass="15793">MSDKPTKQTKDKASQTGLSATTPNIGGSEKKSKSKRKPFCDPKGIFNADKIKRNLKMYIKKNERFAQCPPQISRDSFDSLAVMALDLSVTLAELAKSLSKRVSKSTVGIEEIKAAVKLHLRGDLQRGCIAYIDQNCSRKSSDE</sequence>
<reference evidence="2 3" key="1">
    <citation type="submission" date="2011-08" db="EMBL/GenBank/DDBJ databases">
        <authorList>
            <person name="Liu Z.J."/>
            <person name="Shi F.L."/>
            <person name="Lu J.Q."/>
            <person name="Li M."/>
            <person name="Wang Z.L."/>
        </authorList>
    </citation>
    <scope>NUCLEOTIDE SEQUENCE [LARGE SCALE GENOMIC DNA]</scope>
    <source>
        <strain evidence="2 3">USNM 41457</strain>
    </source>
</reference>
<dbReference type="GO" id="GO:0046982">
    <property type="term" value="F:protein heterodimerization activity"/>
    <property type="evidence" value="ECO:0007669"/>
    <property type="project" value="InterPro"/>
</dbReference>
<dbReference type="InterPro" id="IPR009072">
    <property type="entry name" value="Histone-fold"/>
</dbReference>
<organism evidence="2 3">
    <name type="scientific">Edhazardia aedis (strain USNM 41457)</name>
    <name type="common">Microsporidian parasite</name>
    <dbReference type="NCBI Taxonomy" id="1003232"/>
    <lineage>
        <taxon>Eukaryota</taxon>
        <taxon>Fungi</taxon>
        <taxon>Fungi incertae sedis</taxon>
        <taxon>Microsporidia</taxon>
        <taxon>Edhazardia</taxon>
    </lineage>
</organism>
<dbReference type="OrthoDB" id="2191729at2759"/>
<dbReference type="InParanoid" id="J9D8T7"/>
<dbReference type="SUPFAM" id="SSF47113">
    <property type="entry name" value="Histone-fold"/>
    <property type="match status" value="1"/>
</dbReference>
<dbReference type="EMBL" id="AFBI03000022">
    <property type="protein sequence ID" value="EJW04166.1"/>
    <property type="molecule type" value="Genomic_DNA"/>
</dbReference>
<protein>
    <recommendedName>
        <fullName evidence="4">Histone H2A/H2B/H3 domain-containing protein</fullName>
    </recommendedName>
</protein>
<evidence type="ECO:0008006" key="4">
    <source>
        <dbReference type="Google" id="ProtNLM"/>
    </source>
</evidence>
<feature type="compositionally biased region" description="Polar residues" evidence="1">
    <location>
        <begin position="14"/>
        <end position="25"/>
    </location>
</feature>
<keyword evidence="3" id="KW-1185">Reference proteome</keyword>
<proteinExistence type="predicted"/>